<evidence type="ECO:0000313" key="2">
    <source>
        <dbReference type="EMBL" id="ANZ68446.1"/>
    </source>
</evidence>
<accession>A0A1B2J2B7</accession>
<dbReference type="GO" id="GO:0016740">
    <property type="term" value="F:transferase activity"/>
    <property type="evidence" value="ECO:0007669"/>
    <property type="project" value="UniProtKB-KW"/>
</dbReference>
<dbReference type="PANTHER" id="PTHR43404:SF2">
    <property type="entry name" value="LIPOPOLYSACCHARIDE CHOLINEPHOSPHOTRANSFERASE LICD"/>
    <property type="match status" value="1"/>
</dbReference>
<keyword evidence="2" id="KW-0808">Transferase</keyword>
<dbReference type="InterPro" id="IPR052942">
    <property type="entry name" value="LPS_cholinephosphotransferase"/>
</dbReference>
<dbReference type="EMBL" id="CP014924">
    <property type="protein sequence ID" value="ANZ68446.1"/>
    <property type="molecule type" value="Genomic_DNA"/>
</dbReference>
<keyword evidence="3" id="KW-1185">Reference proteome</keyword>
<evidence type="ECO:0000259" key="1">
    <source>
        <dbReference type="Pfam" id="PF04991"/>
    </source>
</evidence>
<dbReference type="PANTHER" id="PTHR43404">
    <property type="entry name" value="LIPOPOLYSACCHARIDE CHOLINEPHOSPHOTRANSFERASE LICD"/>
    <property type="match status" value="1"/>
</dbReference>
<dbReference type="Pfam" id="PF04991">
    <property type="entry name" value="LicD"/>
    <property type="match status" value="1"/>
</dbReference>
<gene>
    <name evidence="2" type="ORF">AYR63_10620</name>
</gene>
<reference evidence="2 3" key="1">
    <citation type="submission" date="2016-03" db="EMBL/GenBank/DDBJ databases">
        <title>Pediococcus and Lactobacillus from brewery environment - whole genome sequencing and assembly.</title>
        <authorList>
            <person name="Behr J."/>
            <person name="Geissler A.J."/>
            <person name="Vogel R.F."/>
        </authorList>
    </citation>
    <scope>NUCLEOTIDE SEQUENCE [LARGE SCALE GENOMIC DNA]</scope>
    <source>
        <strain evidence="2 3">TMW 1.1995</strain>
    </source>
</reference>
<name>A0A1B2J2B7_9LACO</name>
<dbReference type="AlphaFoldDB" id="A0A1B2J2B7"/>
<dbReference type="InterPro" id="IPR007074">
    <property type="entry name" value="LicD/FKTN/FKRP_NTP_transf"/>
</dbReference>
<sequence length="269" mass="31589">MDILDRIHHVELNNLKKIIQLCEQLNVNYFLIGGSLLGAIRHKGFIPWDDDMDIGMLRSDYDQFAQYAPGLLANDHYFLQTAASDANYGFSYMKLLDRYTYIEEKNNVNRARKGVFIDIFPFDRIPEEPSDQRSQLARFKVLDSRIIVKAGYRWIETPLYRHADLDPNDLQDLDAMKQERETIMREYNTEPLTHVKNIASQYAYEKEIMTTSEALDLVTVPFETIDVRVPKDYDAILTRLYGDYHKLPPVRQRTEKHISKLIMDNQLFT</sequence>
<dbReference type="Proteomes" id="UP000093267">
    <property type="component" value="Chromosome"/>
</dbReference>
<proteinExistence type="predicted"/>
<organism evidence="2 3">
    <name type="scientific">Secundilactobacillus paracollinoides</name>
    <dbReference type="NCBI Taxonomy" id="240427"/>
    <lineage>
        <taxon>Bacteria</taxon>
        <taxon>Bacillati</taxon>
        <taxon>Bacillota</taxon>
        <taxon>Bacilli</taxon>
        <taxon>Lactobacillales</taxon>
        <taxon>Lactobacillaceae</taxon>
        <taxon>Secundilactobacillus</taxon>
    </lineage>
</organism>
<evidence type="ECO:0000313" key="3">
    <source>
        <dbReference type="Proteomes" id="UP000093267"/>
    </source>
</evidence>
<dbReference type="KEGG" id="lpd:AYR62_03600"/>
<feature type="domain" description="LicD/FKTN/FKRP nucleotidyltransferase" evidence="1">
    <location>
        <begin position="22"/>
        <end position="242"/>
    </location>
</feature>
<dbReference type="OrthoDB" id="9786100at2"/>
<dbReference type="STRING" id="240427.AYR62_03600"/>
<dbReference type="GO" id="GO:0009100">
    <property type="term" value="P:glycoprotein metabolic process"/>
    <property type="evidence" value="ECO:0007669"/>
    <property type="project" value="UniProtKB-ARBA"/>
</dbReference>
<protein>
    <submittedName>
        <fullName evidence="2">Lipopolysaccharide cholinephosphotransferase</fullName>
    </submittedName>
</protein>